<organism evidence="1 2">
    <name type="scientific">Saccharothrix variisporea</name>
    <dbReference type="NCBI Taxonomy" id="543527"/>
    <lineage>
        <taxon>Bacteria</taxon>
        <taxon>Bacillati</taxon>
        <taxon>Actinomycetota</taxon>
        <taxon>Actinomycetes</taxon>
        <taxon>Pseudonocardiales</taxon>
        <taxon>Pseudonocardiaceae</taxon>
        <taxon>Saccharothrix</taxon>
    </lineage>
</organism>
<evidence type="ECO:0000313" key="1">
    <source>
        <dbReference type="EMBL" id="RKT69362.1"/>
    </source>
</evidence>
<sequence length="111" mass="11689">MGSTSAKVAARERARLARGRRQEALRERENRIGRLAEVFYEHEELRRRHEVASAVPVVELLALGESVGAVASLLGVGVGRVRVLKALALESGAAVNGSEASGVHPGRLGGG</sequence>
<evidence type="ECO:0000313" key="2">
    <source>
        <dbReference type="Proteomes" id="UP000272729"/>
    </source>
</evidence>
<reference evidence="1 2" key="1">
    <citation type="submission" date="2018-10" db="EMBL/GenBank/DDBJ databases">
        <title>Sequencing the genomes of 1000 actinobacteria strains.</title>
        <authorList>
            <person name="Klenk H.-P."/>
        </authorList>
    </citation>
    <scope>NUCLEOTIDE SEQUENCE [LARGE SCALE GENOMIC DNA]</scope>
    <source>
        <strain evidence="1 2">DSM 43911</strain>
    </source>
</reference>
<gene>
    <name evidence="1" type="ORF">DFJ66_2581</name>
</gene>
<keyword evidence="2" id="KW-1185">Reference proteome</keyword>
<proteinExistence type="predicted"/>
<protein>
    <submittedName>
        <fullName evidence="1">Uncharacterized protein</fullName>
    </submittedName>
</protein>
<accession>A0A495X5V9</accession>
<dbReference type="Proteomes" id="UP000272729">
    <property type="component" value="Unassembled WGS sequence"/>
</dbReference>
<comment type="caution">
    <text evidence="1">The sequence shown here is derived from an EMBL/GenBank/DDBJ whole genome shotgun (WGS) entry which is preliminary data.</text>
</comment>
<dbReference type="AlphaFoldDB" id="A0A495X5V9"/>
<dbReference type="RefSeq" id="WP_121221061.1">
    <property type="nucleotide sequence ID" value="NZ_JBIUBA010000002.1"/>
</dbReference>
<name>A0A495X5V9_9PSEU</name>
<dbReference type="EMBL" id="RBXR01000001">
    <property type="protein sequence ID" value="RKT69362.1"/>
    <property type="molecule type" value="Genomic_DNA"/>
</dbReference>